<proteinExistence type="predicted"/>
<comment type="caution">
    <text evidence="1">The sequence shown here is derived from an EMBL/GenBank/DDBJ whole genome shotgun (WGS) entry which is preliminary data.</text>
</comment>
<accession>A0A927F8H2</accession>
<sequence length="146" mass="16157">MLAALKSHCQGQLGDEAVESLDTGVPCLGLTFAEAGYNGQGTETLNATYSLTFDPKRDFDRWMEITIPLADFIFGYERNYVMKPASREALPPSEWIAFRINPETTSGKVARNYIGDAWDDSVPEIYKELSISLESIRANMKAGGSH</sequence>
<protein>
    <submittedName>
        <fullName evidence="1">Uncharacterized protein</fullName>
    </submittedName>
</protein>
<evidence type="ECO:0000313" key="1">
    <source>
        <dbReference type="EMBL" id="MBD5779666.1"/>
    </source>
</evidence>
<organism evidence="1 2">
    <name type="scientific">Pelagicoccus enzymogenes</name>
    <dbReference type="NCBI Taxonomy" id="2773457"/>
    <lineage>
        <taxon>Bacteria</taxon>
        <taxon>Pseudomonadati</taxon>
        <taxon>Verrucomicrobiota</taxon>
        <taxon>Opitutia</taxon>
        <taxon>Puniceicoccales</taxon>
        <taxon>Pelagicoccaceae</taxon>
        <taxon>Pelagicoccus</taxon>
    </lineage>
</organism>
<reference evidence="1" key="1">
    <citation type="submission" date="2020-09" db="EMBL/GenBank/DDBJ databases">
        <title>Pelagicoccus enzymogenes sp. nov. with an EPS production, isolated from marine sediment.</title>
        <authorList>
            <person name="Feng X."/>
        </authorList>
    </citation>
    <scope>NUCLEOTIDE SEQUENCE</scope>
    <source>
        <strain evidence="1">NFK12</strain>
    </source>
</reference>
<dbReference type="EMBL" id="JACYFG010000013">
    <property type="protein sequence ID" value="MBD5779666.1"/>
    <property type="molecule type" value="Genomic_DNA"/>
</dbReference>
<dbReference type="RefSeq" id="WP_191616802.1">
    <property type="nucleotide sequence ID" value="NZ_JACYFG010000013.1"/>
</dbReference>
<keyword evidence="2" id="KW-1185">Reference proteome</keyword>
<dbReference type="AlphaFoldDB" id="A0A927F8H2"/>
<dbReference type="Proteomes" id="UP000622317">
    <property type="component" value="Unassembled WGS sequence"/>
</dbReference>
<evidence type="ECO:0000313" key="2">
    <source>
        <dbReference type="Proteomes" id="UP000622317"/>
    </source>
</evidence>
<gene>
    <name evidence="1" type="ORF">IEN85_09180</name>
</gene>
<name>A0A927F8H2_9BACT</name>